<dbReference type="EMBL" id="JAFHDT010000018">
    <property type="protein sequence ID" value="KAI7796727.1"/>
    <property type="molecule type" value="Genomic_DNA"/>
</dbReference>
<keyword evidence="1" id="KW-0472">Membrane</keyword>
<dbReference type="Gene3D" id="4.10.400.20">
    <property type="match status" value="1"/>
</dbReference>
<dbReference type="InterPro" id="IPR022316">
    <property type="entry name" value="TNFR_12"/>
</dbReference>
<feature type="chain" id="PRO_5040907907" evidence="2">
    <location>
        <begin position="30"/>
        <end position="125"/>
    </location>
</feature>
<feature type="signal peptide" evidence="2">
    <location>
        <begin position="1"/>
        <end position="29"/>
    </location>
</feature>
<dbReference type="Pfam" id="PF12191">
    <property type="entry name" value="stn_TNFRSF12A"/>
    <property type="match status" value="1"/>
</dbReference>
<dbReference type="OrthoDB" id="8909181at2759"/>
<keyword evidence="1" id="KW-0812">Transmembrane</keyword>
<dbReference type="GO" id="GO:2001238">
    <property type="term" value="P:positive regulation of extrinsic apoptotic signaling pathway"/>
    <property type="evidence" value="ECO:0007669"/>
    <property type="project" value="TreeGrafter"/>
</dbReference>
<evidence type="ECO:0000256" key="2">
    <source>
        <dbReference type="SAM" id="SignalP"/>
    </source>
</evidence>
<feature type="transmembrane region" description="Helical" evidence="1">
    <location>
        <begin position="78"/>
        <end position="102"/>
    </location>
</feature>
<reference evidence="3" key="1">
    <citation type="submission" date="2021-02" db="EMBL/GenBank/DDBJ databases">
        <title>Comparative genomics reveals that relaxation of natural selection precedes convergent phenotypic evolution of cavefish.</title>
        <authorList>
            <person name="Peng Z."/>
        </authorList>
    </citation>
    <scope>NUCLEOTIDE SEQUENCE</scope>
    <source>
        <tissue evidence="3">Muscle</tissue>
    </source>
</reference>
<dbReference type="GO" id="GO:0005886">
    <property type="term" value="C:plasma membrane"/>
    <property type="evidence" value="ECO:0007669"/>
    <property type="project" value="InterPro"/>
</dbReference>
<evidence type="ECO:0000256" key="1">
    <source>
        <dbReference type="SAM" id="Phobius"/>
    </source>
</evidence>
<name>A0A9W7WD48_TRIRA</name>
<dbReference type="Proteomes" id="UP001059041">
    <property type="component" value="Linkage Group LG18"/>
</dbReference>
<keyword evidence="1" id="KW-1133">Transmembrane helix</keyword>
<comment type="caution">
    <text evidence="3">The sequence shown here is derived from an EMBL/GenBank/DDBJ whole genome shotgun (WGS) entry which is preliminary data.</text>
</comment>
<evidence type="ECO:0000313" key="4">
    <source>
        <dbReference type="Proteomes" id="UP001059041"/>
    </source>
</evidence>
<dbReference type="AlphaFoldDB" id="A0A9W7WD48"/>
<organism evidence="3 4">
    <name type="scientific">Triplophysa rosa</name>
    <name type="common">Cave loach</name>
    <dbReference type="NCBI Taxonomy" id="992332"/>
    <lineage>
        <taxon>Eukaryota</taxon>
        <taxon>Metazoa</taxon>
        <taxon>Chordata</taxon>
        <taxon>Craniata</taxon>
        <taxon>Vertebrata</taxon>
        <taxon>Euteleostomi</taxon>
        <taxon>Actinopterygii</taxon>
        <taxon>Neopterygii</taxon>
        <taxon>Teleostei</taxon>
        <taxon>Ostariophysi</taxon>
        <taxon>Cypriniformes</taxon>
        <taxon>Nemacheilidae</taxon>
        <taxon>Triplophysa</taxon>
    </lineage>
</organism>
<gene>
    <name evidence="3" type="ORF">IRJ41_005163</name>
</gene>
<evidence type="ECO:0000313" key="3">
    <source>
        <dbReference type="EMBL" id="KAI7796727.1"/>
    </source>
</evidence>
<protein>
    <submittedName>
        <fullName evidence="3">Tumor necrosis factor receptor superfamily member 12A</fullName>
    </submittedName>
</protein>
<accession>A0A9W7WD48</accession>
<keyword evidence="4" id="KW-1185">Reference proteome</keyword>
<keyword evidence="2" id="KW-0732">Signal</keyword>
<sequence length="125" mass="13650">MYSSMNPDMARALCWITLVATTVVTGINADTSSSRCAKSEFWNRDSEQCVDCSSCKQYPKTPNCDTCTPTEPSDSWRVAAITSLSVLAAVIVFGALLIGVLVHQSRSRRTLREPIEETTGPLYPA</sequence>
<dbReference type="PANTHER" id="PTHR32037">
    <property type="entry name" value="TUMOR NECROSIS FACTOR RECEPTOR SUPERFAMILY MEMBER 12A"/>
    <property type="match status" value="1"/>
</dbReference>
<proteinExistence type="predicted"/>
<dbReference type="PANTHER" id="PTHR32037:SF2">
    <property type="entry name" value="TUMOR NECROSIS FACTOR RECEPTOR SUPERFAMILY MEMBER 12A"/>
    <property type="match status" value="1"/>
</dbReference>
<keyword evidence="3" id="KW-0675">Receptor</keyword>